<evidence type="ECO:0008006" key="4">
    <source>
        <dbReference type="Google" id="ProtNLM"/>
    </source>
</evidence>
<proteinExistence type="predicted"/>
<gene>
    <name evidence="2" type="ORF">CC86DRAFT_110334</name>
</gene>
<sequence length="126" mass="14142">MIINTIGSHFIVASFFRLFRLFPVCSAANKPPDRLNISDNASLHVIYPSPVFFCAAFSAASCFLRSSFFLQGQNFRRSMLVDSGKRHWRPMAIAFGHQSILVPPSIQAPQRHFAFVCVHISGQLLD</sequence>
<dbReference type="AlphaFoldDB" id="A0A6A6ZLU0"/>
<organism evidence="2 3">
    <name type="scientific">Ophiobolus disseminans</name>
    <dbReference type="NCBI Taxonomy" id="1469910"/>
    <lineage>
        <taxon>Eukaryota</taxon>
        <taxon>Fungi</taxon>
        <taxon>Dikarya</taxon>
        <taxon>Ascomycota</taxon>
        <taxon>Pezizomycotina</taxon>
        <taxon>Dothideomycetes</taxon>
        <taxon>Pleosporomycetidae</taxon>
        <taxon>Pleosporales</taxon>
        <taxon>Pleosporineae</taxon>
        <taxon>Phaeosphaeriaceae</taxon>
        <taxon>Ophiobolus</taxon>
    </lineage>
</organism>
<evidence type="ECO:0000313" key="3">
    <source>
        <dbReference type="Proteomes" id="UP000799424"/>
    </source>
</evidence>
<dbReference type="EMBL" id="MU006238">
    <property type="protein sequence ID" value="KAF2821195.1"/>
    <property type="molecule type" value="Genomic_DNA"/>
</dbReference>
<keyword evidence="1" id="KW-0732">Signal</keyword>
<name>A0A6A6ZLU0_9PLEO</name>
<evidence type="ECO:0000256" key="1">
    <source>
        <dbReference type="SAM" id="SignalP"/>
    </source>
</evidence>
<accession>A0A6A6ZLU0</accession>
<evidence type="ECO:0000313" key="2">
    <source>
        <dbReference type="EMBL" id="KAF2821195.1"/>
    </source>
</evidence>
<feature type="signal peptide" evidence="1">
    <location>
        <begin position="1"/>
        <end position="27"/>
    </location>
</feature>
<dbReference type="Proteomes" id="UP000799424">
    <property type="component" value="Unassembled WGS sequence"/>
</dbReference>
<protein>
    <recommendedName>
        <fullName evidence="4">Secreted protein</fullName>
    </recommendedName>
</protein>
<reference evidence="2" key="1">
    <citation type="journal article" date="2020" name="Stud. Mycol.">
        <title>101 Dothideomycetes genomes: a test case for predicting lifestyles and emergence of pathogens.</title>
        <authorList>
            <person name="Haridas S."/>
            <person name="Albert R."/>
            <person name="Binder M."/>
            <person name="Bloem J."/>
            <person name="Labutti K."/>
            <person name="Salamov A."/>
            <person name="Andreopoulos B."/>
            <person name="Baker S."/>
            <person name="Barry K."/>
            <person name="Bills G."/>
            <person name="Bluhm B."/>
            <person name="Cannon C."/>
            <person name="Castanera R."/>
            <person name="Culley D."/>
            <person name="Daum C."/>
            <person name="Ezra D."/>
            <person name="Gonzalez J."/>
            <person name="Henrissat B."/>
            <person name="Kuo A."/>
            <person name="Liang C."/>
            <person name="Lipzen A."/>
            <person name="Lutzoni F."/>
            <person name="Magnuson J."/>
            <person name="Mondo S."/>
            <person name="Nolan M."/>
            <person name="Ohm R."/>
            <person name="Pangilinan J."/>
            <person name="Park H.-J."/>
            <person name="Ramirez L."/>
            <person name="Alfaro M."/>
            <person name="Sun H."/>
            <person name="Tritt A."/>
            <person name="Yoshinaga Y."/>
            <person name="Zwiers L.-H."/>
            <person name="Turgeon B."/>
            <person name="Goodwin S."/>
            <person name="Spatafora J."/>
            <person name="Crous P."/>
            <person name="Grigoriev I."/>
        </authorList>
    </citation>
    <scope>NUCLEOTIDE SEQUENCE</scope>
    <source>
        <strain evidence="2">CBS 113818</strain>
    </source>
</reference>
<keyword evidence="3" id="KW-1185">Reference proteome</keyword>
<feature type="chain" id="PRO_5025472433" description="Secreted protein" evidence="1">
    <location>
        <begin position="28"/>
        <end position="126"/>
    </location>
</feature>